<reference evidence="8 9" key="1">
    <citation type="submission" date="2016-03" db="EMBL/GenBank/DDBJ databases">
        <title>Genome sequence of Providencia stuartii strain, isolated from the salivary glands of larval Lucilia sericata.</title>
        <authorList>
            <person name="Yuan Y."/>
            <person name="Zhang Y."/>
            <person name="Fu S."/>
            <person name="Crippen T.L."/>
            <person name="Visi D."/>
            <person name="Benbow M.E."/>
            <person name="Allen M."/>
            <person name="Tomberlin J.K."/>
            <person name="Sze S.-H."/>
            <person name="Tarone A.M."/>
        </authorList>
    </citation>
    <scope>NUCLEOTIDE SEQUENCE [LARGE SCALE GENOMIC DNA]</scope>
    <source>
        <strain evidence="8 9">Crippen</strain>
    </source>
</reference>
<dbReference type="EMBL" id="LVIE01000002">
    <property type="protein sequence ID" value="OHT25703.1"/>
    <property type="molecule type" value="Genomic_DNA"/>
</dbReference>
<feature type="transmembrane region" description="Helical" evidence="6">
    <location>
        <begin position="175"/>
        <end position="193"/>
    </location>
</feature>
<comment type="subcellular location">
    <subcellularLocation>
        <location evidence="1">Cell membrane</location>
        <topology evidence="1">Multi-pass membrane protein</topology>
    </subcellularLocation>
</comment>
<keyword evidence="3 6" id="KW-0812">Transmembrane</keyword>
<evidence type="ECO:0000256" key="1">
    <source>
        <dbReference type="ARBA" id="ARBA00004651"/>
    </source>
</evidence>
<comment type="caution">
    <text evidence="8">The sequence shown here is derived from an EMBL/GenBank/DDBJ whole genome shotgun (WGS) entry which is preliminary data.</text>
</comment>
<evidence type="ECO:0000256" key="5">
    <source>
        <dbReference type="ARBA" id="ARBA00023136"/>
    </source>
</evidence>
<evidence type="ECO:0000313" key="9">
    <source>
        <dbReference type="Proteomes" id="UP000179588"/>
    </source>
</evidence>
<gene>
    <name evidence="8" type="ORF">A3Q29_11865</name>
</gene>
<feature type="transmembrane region" description="Helical" evidence="6">
    <location>
        <begin position="63"/>
        <end position="87"/>
    </location>
</feature>
<evidence type="ECO:0000256" key="6">
    <source>
        <dbReference type="SAM" id="Phobius"/>
    </source>
</evidence>
<dbReference type="PANTHER" id="PTHR42920">
    <property type="entry name" value="OS03G0707200 PROTEIN-RELATED"/>
    <property type="match status" value="1"/>
</dbReference>
<feature type="transmembrane region" description="Helical" evidence="6">
    <location>
        <begin position="269"/>
        <end position="288"/>
    </location>
</feature>
<keyword evidence="4 6" id="KW-1133">Transmembrane helix</keyword>
<dbReference type="RefSeq" id="WP_070925122.1">
    <property type="nucleotide sequence ID" value="NZ_CANMXG010000003.1"/>
</dbReference>
<dbReference type="InterPro" id="IPR051258">
    <property type="entry name" value="Diverse_Substrate_Transporter"/>
</dbReference>
<sequence>MNNIKIICLAICISLIWGSSFPISKMAIEKIGVWPFRFYAALTSVVVLILLALIAFKRKFHFYGLIMCIPLGFLNVFLVTLLNNIALGYTDSAKASVLIYTMPAMTTVIMMIAHKRITLNSIVVSLSCLTGVFIFTSLDHFGLGEMIILLSASMWALGTFLAEKIPTQLDLLSKVMYQNIVSFFLILLITPFISSNLDIFDYQQDPLHYIKDVYFPILFIGIAGGVIVFVLWFYMIEQGGAELSSYAVLVAPIISVGLSHYFLDEVISFTMLIGMVLILLSMLISFIGKTR</sequence>
<evidence type="ECO:0000256" key="3">
    <source>
        <dbReference type="ARBA" id="ARBA00022692"/>
    </source>
</evidence>
<keyword evidence="5 6" id="KW-0472">Membrane</keyword>
<dbReference type="Proteomes" id="UP000179588">
    <property type="component" value="Unassembled WGS sequence"/>
</dbReference>
<dbReference type="AlphaFoldDB" id="A0A1S1HWM3"/>
<feature type="transmembrane region" description="Helical" evidence="6">
    <location>
        <begin position="246"/>
        <end position="263"/>
    </location>
</feature>
<feature type="domain" description="EamA" evidence="7">
    <location>
        <begin position="5"/>
        <end position="136"/>
    </location>
</feature>
<evidence type="ECO:0000259" key="7">
    <source>
        <dbReference type="Pfam" id="PF00892"/>
    </source>
</evidence>
<dbReference type="OrthoDB" id="6465255at2"/>
<proteinExistence type="predicted"/>
<evidence type="ECO:0000313" key="8">
    <source>
        <dbReference type="EMBL" id="OHT25703.1"/>
    </source>
</evidence>
<evidence type="ECO:0000256" key="2">
    <source>
        <dbReference type="ARBA" id="ARBA00022475"/>
    </source>
</evidence>
<protein>
    <recommendedName>
        <fullName evidence="7">EamA domain-containing protein</fullName>
    </recommendedName>
</protein>
<feature type="domain" description="EamA" evidence="7">
    <location>
        <begin position="143"/>
        <end position="286"/>
    </location>
</feature>
<dbReference type="Pfam" id="PF00892">
    <property type="entry name" value="EamA"/>
    <property type="match status" value="2"/>
</dbReference>
<dbReference type="PANTHER" id="PTHR42920:SF5">
    <property type="entry name" value="EAMA DOMAIN-CONTAINING PROTEIN"/>
    <property type="match status" value="1"/>
</dbReference>
<keyword evidence="2" id="KW-1003">Cell membrane</keyword>
<evidence type="ECO:0000256" key="4">
    <source>
        <dbReference type="ARBA" id="ARBA00022989"/>
    </source>
</evidence>
<dbReference type="GO" id="GO:0005886">
    <property type="term" value="C:plasma membrane"/>
    <property type="evidence" value="ECO:0007669"/>
    <property type="project" value="UniProtKB-SubCell"/>
</dbReference>
<feature type="transmembrane region" description="Helical" evidence="6">
    <location>
        <begin position="119"/>
        <end position="138"/>
    </location>
</feature>
<feature type="transmembrane region" description="Helical" evidence="6">
    <location>
        <begin position="144"/>
        <end position="163"/>
    </location>
</feature>
<keyword evidence="9" id="KW-1185">Reference proteome</keyword>
<feature type="transmembrane region" description="Helical" evidence="6">
    <location>
        <begin position="93"/>
        <end position="112"/>
    </location>
</feature>
<dbReference type="InterPro" id="IPR000620">
    <property type="entry name" value="EamA_dom"/>
</dbReference>
<accession>A0A1S1HWM3</accession>
<name>A0A1S1HWM3_PROST</name>
<feature type="transmembrane region" description="Helical" evidence="6">
    <location>
        <begin position="213"/>
        <end position="234"/>
    </location>
</feature>
<dbReference type="InterPro" id="IPR037185">
    <property type="entry name" value="EmrE-like"/>
</dbReference>
<organism evidence="8 9">
    <name type="scientific">Providencia stuartii</name>
    <dbReference type="NCBI Taxonomy" id="588"/>
    <lineage>
        <taxon>Bacteria</taxon>
        <taxon>Pseudomonadati</taxon>
        <taxon>Pseudomonadota</taxon>
        <taxon>Gammaproteobacteria</taxon>
        <taxon>Enterobacterales</taxon>
        <taxon>Morganellaceae</taxon>
        <taxon>Providencia</taxon>
    </lineage>
</organism>
<dbReference type="SUPFAM" id="SSF103481">
    <property type="entry name" value="Multidrug resistance efflux transporter EmrE"/>
    <property type="match status" value="2"/>
</dbReference>
<feature type="transmembrane region" description="Helical" evidence="6">
    <location>
        <begin position="38"/>
        <end position="56"/>
    </location>
</feature>